<name>A0ACB8DAL9_DERSI</name>
<gene>
    <name evidence="1" type="ORF">HPB49_004546</name>
</gene>
<reference evidence="1" key="1">
    <citation type="submission" date="2020-05" db="EMBL/GenBank/DDBJ databases">
        <title>Large-scale comparative analyses of tick genomes elucidate their genetic diversity and vector capacities.</title>
        <authorList>
            <person name="Jia N."/>
            <person name="Wang J."/>
            <person name="Shi W."/>
            <person name="Du L."/>
            <person name="Sun Y."/>
            <person name="Zhan W."/>
            <person name="Jiang J."/>
            <person name="Wang Q."/>
            <person name="Zhang B."/>
            <person name="Ji P."/>
            <person name="Sakyi L.B."/>
            <person name="Cui X."/>
            <person name="Yuan T."/>
            <person name="Jiang B."/>
            <person name="Yang W."/>
            <person name="Lam T.T.-Y."/>
            <person name="Chang Q."/>
            <person name="Ding S."/>
            <person name="Wang X."/>
            <person name="Zhu J."/>
            <person name="Ruan X."/>
            <person name="Zhao L."/>
            <person name="Wei J."/>
            <person name="Que T."/>
            <person name="Du C."/>
            <person name="Cheng J."/>
            <person name="Dai P."/>
            <person name="Han X."/>
            <person name="Huang E."/>
            <person name="Gao Y."/>
            <person name="Liu J."/>
            <person name="Shao H."/>
            <person name="Ye R."/>
            <person name="Li L."/>
            <person name="Wei W."/>
            <person name="Wang X."/>
            <person name="Wang C."/>
            <person name="Yang T."/>
            <person name="Huo Q."/>
            <person name="Li W."/>
            <person name="Guo W."/>
            <person name="Chen H."/>
            <person name="Zhou L."/>
            <person name="Ni X."/>
            <person name="Tian J."/>
            <person name="Zhou Y."/>
            <person name="Sheng Y."/>
            <person name="Liu T."/>
            <person name="Pan Y."/>
            <person name="Xia L."/>
            <person name="Li J."/>
            <person name="Zhao F."/>
            <person name="Cao W."/>
        </authorList>
    </citation>
    <scope>NUCLEOTIDE SEQUENCE</scope>
    <source>
        <strain evidence="1">Dsil-2018</strain>
    </source>
</reference>
<comment type="caution">
    <text evidence="1">The sequence shown here is derived from an EMBL/GenBank/DDBJ whole genome shotgun (WGS) entry which is preliminary data.</text>
</comment>
<evidence type="ECO:0000313" key="2">
    <source>
        <dbReference type="Proteomes" id="UP000821865"/>
    </source>
</evidence>
<organism evidence="1 2">
    <name type="scientific">Dermacentor silvarum</name>
    <name type="common">Tick</name>
    <dbReference type="NCBI Taxonomy" id="543639"/>
    <lineage>
        <taxon>Eukaryota</taxon>
        <taxon>Metazoa</taxon>
        <taxon>Ecdysozoa</taxon>
        <taxon>Arthropoda</taxon>
        <taxon>Chelicerata</taxon>
        <taxon>Arachnida</taxon>
        <taxon>Acari</taxon>
        <taxon>Parasitiformes</taxon>
        <taxon>Ixodida</taxon>
        <taxon>Ixodoidea</taxon>
        <taxon>Ixodidae</taxon>
        <taxon>Rhipicephalinae</taxon>
        <taxon>Dermacentor</taxon>
    </lineage>
</organism>
<dbReference type="EMBL" id="CM023471">
    <property type="protein sequence ID" value="KAH7965157.1"/>
    <property type="molecule type" value="Genomic_DNA"/>
</dbReference>
<keyword evidence="2" id="KW-1185">Reference proteome</keyword>
<dbReference type="Proteomes" id="UP000821865">
    <property type="component" value="Chromosome 2"/>
</dbReference>
<sequence length="290" mass="31611">MPLQHVVVVGSSPLDHDGLTGARVKSAAVRSAPRRQSCRRRLPRGSFCGSTGSSRDGVRRLSMKRSPTSPLVVGAKRLHFDLGTSPPLRSPLQSCVQSPDVLSPEWADGVSHSDEVFAPRPTGITPDTLLKWFVDAQSLNILISGPLILSKARSFASLLDFPNFSPGNGWLHRFRAHHGIVFETVTSEADSVNIEDVDAWLSKNITTIGSYALRDTYNANETVLLYHMLPPVKDTCAGGKHSKLRVAILLCMNMDGSDRQLPFVIGKSRKLRCFGSYIPVRSGTTQRPGG</sequence>
<protein>
    <submittedName>
        <fullName evidence="1">Uncharacterized protein</fullName>
    </submittedName>
</protein>
<proteinExistence type="predicted"/>
<accession>A0ACB8DAL9</accession>
<evidence type="ECO:0000313" key="1">
    <source>
        <dbReference type="EMBL" id="KAH7965157.1"/>
    </source>
</evidence>